<dbReference type="EMBL" id="ML179579">
    <property type="protein sequence ID" value="THU84803.1"/>
    <property type="molecule type" value="Genomic_DNA"/>
</dbReference>
<protein>
    <submittedName>
        <fullName evidence="5">Uncharacterized protein</fullName>
    </submittedName>
</protein>
<comment type="subcellular location">
    <subcellularLocation>
        <location evidence="1">Cytoplasm</location>
    </subcellularLocation>
</comment>
<dbReference type="Gene3D" id="3.30.930.10">
    <property type="entry name" value="Bira Bifunctional Protein, Domain 2"/>
    <property type="match status" value="1"/>
</dbReference>
<dbReference type="Gene3D" id="2.30.29.30">
    <property type="entry name" value="Pleckstrin-homology domain (PH domain)/Phosphotyrosine-binding domain (PTB)"/>
    <property type="match status" value="1"/>
</dbReference>
<dbReference type="OrthoDB" id="440673at2759"/>
<evidence type="ECO:0000256" key="4">
    <source>
        <dbReference type="SAM" id="MobiDB-lite"/>
    </source>
</evidence>
<organism evidence="5 6">
    <name type="scientific">Dendrothele bispora (strain CBS 962.96)</name>
    <dbReference type="NCBI Taxonomy" id="1314807"/>
    <lineage>
        <taxon>Eukaryota</taxon>
        <taxon>Fungi</taxon>
        <taxon>Dikarya</taxon>
        <taxon>Basidiomycota</taxon>
        <taxon>Agaricomycotina</taxon>
        <taxon>Agaricomycetes</taxon>
        <taxon>Agaricomycetidae</taxon>
        <taxon>Agaricales</taxon>
        <taxon>Agaricales incertae sedis</taxon>
        <taxon>Dendrothele</taxon>
    </lineage>
</organism>
<dbReference type="GO" id="GO:0005737">
    <property type="term" value="C:cytoplasm"/>
    <property type="evidence" value="ECO:0007669"/>
    <property type="project" value="UniProtKB-SubCell"/>
</dbReference>
<dbReference type="Pfam" id="PF06058">
    <property type="entry name" value="DCP1"/>
    <property type="match status" value="1"/>
</dbReference>
<evidence type="ECO:0000256" key="1">
    <source>
        <dbReference type="ARBA" id="ARBA00004496"/>
    </source>
</evidence>
<dbReference type="InterPro" id="IPR010334">
    <property type="entry name" value="Dcp1"/>
</dbReference>
<evidence type="ECO:0000256" key="2">
    <source>
        <dbReference type="ARBA" id="ARBA00008778"/>
    </source>
</evidence>
<keyword evidence="3" id="KW-0963">Cytoplasm</keyword>
<dbReference type="GO" id="GO:0000290">
    <property type="term" value="P:deadenylation-dependent decapping of nuclear-transcribed mRNA"/>
    <property type="evidence" value="ECO:0007669"/>
    <property type="project" value="InterPro"/>
</dbReference>
<dbReference type="InterPro" id="IPR011993">
    <property type="entry name" value="PH-like_dom_sf"/>
</dbReference>
<accession>A0A4S8L8M3</accession>
<dbReference type="SUPFAM" id="SSF50729">
    <property type="entry name" value="PH domain-like"/>
    <property type="match status" value="1"/>
</dbReference>
<comment type="similarity">
    <text evidence="2">Belongs to the DCP1 family.</text>
</comment>
<dbReference type="Proteomes" id="UP000297245">
    <property type="component" value="Unassembled WGS sequence"/>
</dbReference>
<gene>
    <name evidence="5" type="ORF">K435DRAFT_869905</name>
</gene>
<dbReference type="AlphaFoldDB" id="A0A4S8L8M3"/>
<proteinExistence type="inferred from homology"/>
<keyword evidence="6" id="KW-1185">Reference proteome</keyword>
<reference evidence="5 6" key="1">
    <citation type="journal article" date="2019" name="Nat. Ecol. Evol.">
        <title>Megaphylogeny resolves global patterns of mushroom evolution.</title>
        <authorList>
            <person name="Varga T."/>
            <person name="Krizsan K."/>
            <person name="Foldi C."/>
            <person name="Dima B."/>
            <person name="Sanchez-Garcia M."/>
            <person name="Sanchez-Ramirez S."/>
            <person name="Szollosi G.J."/>
            <person name="Szarkandi J.G."/>
            <person name="Papp V."/>
            <person name="Albert L."/>
            <person name="Andreopoulos W."/>
            <person name="Angelini C."/>
            <person name="Antonin V."/>
            <person name="Barry K.W."/>
            <person name="Bougher N.L."/>
            <person name="Buchanan P."/>
            <person name="Buyck B."/>
            <person name="Bense V."/>
            <person name="Catcheside P."/>
            <person name="Chovatia M."/>
            <person name="Cooper J."/>
            <person name="Damon W."/>
            <person name="Desjardin D."/>
            <person name="Finy P."/>
            <person name="Geml J."/>
            <person name="Haridas S."/>
            <person name="Hughes K."/>
            <person name="Justo A."/>
            <person name="Karasinski D."/>
            <person name="Kautmanova I."/>
            <person name="Kiss B."/>
            <person name="Kocsube S."/>
            <person name="Kotiranta H."/>
            <person name="LaButti K.M."/>
            <person name="Lechner B.E."/>
            <person name="Liimatainen K."/>
            <person name="Lipzen A."/>
            <person name="Lukacs Z."/>
            <person name="Mihaltcheva S."/>
            <person name="Morgado L.N."/>
            <person name="Niskanen T."/>
            <person name="Noordeloos M.E."/>
            <person name="Ohm R.A."/>
            <person name="Ortiz-Santana B."/>
            <person name="Ovrebo C."/>
            <person name="Racz N."/>
            <person name="Riley R."/>
            <person name="Savchenko A."/>
            <person name="Shiryaev A."/>
            <person name="Soop K."/>
            <person name="Spirin V."/>
            <person name="Szebenyi C."/>
            <person name="Tomsovsky M."/>
            <person name="Tulloss R.E."/>
            <person name="Uehling J."/>
            <person name="Grigoriev I.V."/>
            <person name="Vagvolgyi C."/>
            <person name="Papp T."/>
            <person name="Martin F.M."/>
            <person name="Miettinen O."/>
            <person name="Hibbett D.S."/>
            <person name="Nagy L.G."/>
        </authorList>
    </citation>
    <scope>NUCLEOTIDE SEQUENCE [LARGE SCALE GENOMIC DNA]</scope>
    <source>
        <strain evidence="5 6">CBS 962.96</strain>
    </source>
</reference>
<dbReference type="GO" id="GO:0008047">
    <property type="term" value="F:enzyme activator activity"/>
    <property type="evidence" value="ECO:0007669"/>
    <property type="project" value="InterPro"/>
</dbReference>
<feature type="region of interest" description="Disordered" evidence="4">
    <location>
        <begin position="17"/>
        <end position="43"/>
    </location>
</feature>
<name>A0A4S8L8M3_DENBC</name>
<evidence type="ECO:0000313" key="5">
    <source>
        <dbReference type="EMBL" id="THU84803.1"/>
    </source>
</evidence>
<sequence>MRWAPVWRRLVKHAGVQRYQNPQHDRRPSPNRPNLPRGQRPVLWGCPQRPATSTISKSFAEGTLTLSASSTSSVNGERWEKNGYEGSMFLYERNSYPPYGFYILNRHGAIQHVQDLHWHQSETLQESDTPRALMPMPKHPLLQPAPKKKFDAAGGRYDGLVGALVAASSGDPKKASKAGLPCIGVSIGLDRIFERWTGWQKQGKRVNETMVYVMAAG</sequence>
<evidence type="ECO:0000313" key="6">
    <source>
        <dbReference type="Proteomes" id="UP000297245"/>
    </source>
</evidence>
<evidence type="ECO:0000256" key="3">
    <source>
        <dbReference type="ARBA" id="ARBA00022490"/>
    </source>
</evidence>
<dbReference type="InterPro" id="IPR045864">
    <property type="entry name" value="aa-tRNA-synth_II/BPL/LPL"/>
</dbReference>